<name>A0ABQ5DML4_9ASTR</name>
<comment type="caution">
    <text evidence="2">The sequence shown here is derived from an EMBL/GenBank/DDBJ whole genome shotgun (WGS) entry which is preliminary data.</text>
</comment>
<reference evidence="2" key="2">
    <citation type="submission" date="2022-01" db="EMBL/GenBank/DDBJ databases">
        <authorList>
            <person name="Yamashiro T."/>
            <person name="Shiraishi A."/>
            <person name="Satake H."/>
            <person name="Nakayama K."/>
        </authorList>
    </citation>
    <scope>NUCLEOTIDE SEQUENCE</scope>
</reference>
<keyword evidence="3" id="KW-1185">Reference proteome</keyword>
<gene>
    <name evidence="2" type="ORF">Tco_0940027</name>
</gene>
<protein>
    <submittedName>
        <fullName evidence="2">Uncharacterized protein</fullName>
    </submittedName>
</protein>
<feature type="region of interest" description="Disordered" evidence="1">
    <location>
        <begin position="167"/>
        <end position="194"/>
    </location>
</feature>
<dbReference type="Proteomes" id="UP001151760">
    <property type="component" value="Unassembled WGS sequence"/>
</dbReference>
<evidence type="ECO:0000313" key="2">
    <source>
        <dbReference type="EMBL" id="GJT40162.1"/>
    </source>
</evidence>
<evidence type="ECO:0000256" key="1">
    <source>
        <dbReference type="SAM" id="MobiDB-lite"/>
    </source>
</evidence>
<sequence>MLAPKGSTFNGRPTFTNPIYLKKAQSEKPCLYEILYDTSDLANIFTPNREETLTLEKEGKSKLKYNLVDTLMISQSKSLLKFFNQASKGFHDQLAHANEISLHVNVGCDNLRKGFNLSSVPLSFNSLTDCSTLLLHCLYLESQSNDGKSKLVVPNFIENILGTCKCQNKSSSPTDNSKQQDTPPTMNIHSSSEPTTLATNVNAAENNDNQATYTQFINAKPDGFVVPNLIEKCLPSKECPIWIEACSKSWSFRSIQIPRVNVKEAELHGYVHSAEAEYMALSARYTGFVFVKLSQPYQSLATRVHFQYQHIPYSNFTFIKGTG</sequence>
<reference evidence="2" key="1">
    <citation type="journal article" date="2022" name="Int. J. Mol. Sci.">
        <title>Draft Genome of Tanacetum Coccineum: Genomic Comparison of Closely Related Tanacetum-Family Plants.</title>
        <authorList>
            <person name="Yamashiro T."/>
            <person name="Shiraishi A."/>
            <person name="Nakayama K."/>
            <person name="Satake H."/>
        </authorList>
    </citation>
    <scope>NUCLEOTIDE SEQUENCE</scope>
</reference>
<accession>A0ABQ5DML4</accession>
<evidence type="ECO:0000313" key="3">
    <source>
        <dbReference type="Proteomes" id="UP001151760"/>
    </source>
</evidence>
<dbReference type="EMBL" id="BQNB010015448">
    <property type="protein sequence ID" value="GJT40162.1"/>
    <property type="molecule type" value="Genomic_DNA"/>
</dbReference>
<organism evidence="2 3">
    <name type="scientific">Tanacetum coccineum</name>
    <dbReference type="NCBI Taxonomy" id="301880"/>
    <lineage>
        <taxon>Eukaryota</taxon>
        <taxon>Viridiplantae</taxon>
        <taxon>Streptophyta</taxon>
        <taxon>Embryophyta</taxon>
        <taxon>Tracheophyta</taxon>
        <taxon>Spermatophyta</taxon>
        <taxon>Magnoliopsida</taxon>
        <taxon>eudicotyledons</taxon>
        <taxon>Gunneridae</taxon>
        <taxon>Pentapetalae</taxon>
        <taxon>asterids</taxon>
        <taxon>campanulids</taxon>
        <taxon>Asterales</taxon>
        <taxon>Asteraceae</taxon>
        <taxon>Asteroideae</taxon>
        <taxon>Anthemideae</taxon>
        <taxon>Anthemidinae</taxon>
        <taxon>Tanacetum</taxon>
    </lineage>
</organism>
<proteinExistence type="predicted"/>